<accession>A0A1F5K097</accession>
<protein>
    <submittedName>
        <fullName evidence="2">Uncharacterized protein</fullName>
    </submittedName>
</protein>
<evidence type="ECO:0000256" key="1">
    <source>
        <dbReference type="SAM" id="Phobius"/>
    </source>
</evidence>
<dbReference type="InterPro" id="IPR043993">
    <property type="entry name" value="T4SS_pilin"/>
</dbReference>
<keyword evidence="1" id="KW-0472">Membrane</keyword>
<proteinExistence type="predicted"/>
<evidence type="ECO:0000313" key="2">
    <source>
        <dbReference type="EMBL" id="OGE34329.1"/>
    </source>
</evidence>
<keyword evidence="1" id="KW-1133">Transmembrane helix</keyword>
<evidence type="ECO:0000313" key="3">
    <source>
        <dbReference type="Proteomes" id="UP000179051"/>
    </source>
</evidence>
<keyword evidence="1" id="KW-0812">Transmembrane</keyword>
<dbReference type="Proteomes" id="UP000179051">
    <property type="component" value="Unassembled WGS sequence"/>
</dbReference>
<dbReference type="EMBL" id="MFDF01000026">
    <property type="protein sequence ID" value="OGE34329.1"/>
    <property type="molecule type" value="Genomic_DNA"/>
</dbReference>
<reference evidence="2 3" key="1">
    <citation type="journal article" date="2016" name="Nat. Commun.">
        <title>Thousands of microbial genomes shed light on interconnected biogeochemical processes in an aquifer system.</title>
        <authorList>
            <person name="Anantharaman K."/>
            <person name="Brown C.T."/>
            <person name="Hug L.A."/>
            <person name="Sharon I."/>
            <person name="Castelle C.J."/>
            <person name="Probst A.J."/>
            <person name="Thomas B.C."/>
            <person name="Singh A."/>
            <person name="Wilkins M.J."/>
            <person name="Karaoz U."/>
            <person name="Brodie E.L."/>
            <person name="Williams K.H."/>
            <person name="Hubbard S.S."/>
            <person name="Banfield J.F."/>
        </authorList>
    </citation>
    <scope>NUCLEOTIDE SEQUENCE [LARGE SCALE GENOMIC DNA]</scope>
</reference>
<name>A0A1F5K097_9BACT</name>
<gene>
    <name evidence="2" type="ORF">A3E66_04900</name>
</gene>
<feature type="transmembrane region" description="Helical" evidence="1">
    <location>
        <begin position="120"/>
        <end position="142"/>
    </location>
</feature>
<dbReference type="AlphaFoldDB" id="A0A1F5K097"/>
<dbReference type="Pfam" id="PF18895">
    <property type="entry name" value="T4SS_pilin"/>
    <property type="match status" value="1"/>
</dbReference>
<comment type="caution">
    <text evidence="2">The sequence shown here is derived from an EMBL/GenBank/DDBJ whole genome shotgun (WGS) entry which is preliminary data.</text>
</comment>
<organism evidence="2 3">
    <name type="scientific">Candidatus Daviesbacteria bacterium RIFCSPHIGHO2_12_FULL_37_16</name>
    <dbReference type="NCBI Taxonomy" id="1797778"/>
    <lineage>
        <taxon>Bacteria</taxon>
        <taxon>Candidatus Daviesiibacteriota</taxon>
    </lineage>
</organism>
<feature type="transmembrane region" description="Helical" evidence="1">
    <location>
        <begin position="81"/>
        <end position="99"/>
    </location>
</feature>
<feature type="transmembrane region" description="Helical" evidence="1">
    <location>
        <begin position="18"/>
        <end position="36"/>
    </location>
</feature>
<sequence length="152" mass="16701">MRIVNGLWLMVNGSRIKFLWFVLFLVFLYTIYYILYTPFPVFAGSVEDIIGTVSPPPAVSQIPGASGEEKLGNALSSILRVLYAVSVVAVIFMFVWGAFRWITSAGDKDTLASARKTIMSAIIGLAILALAFVIFTIIARITKIPLYTGFTP</sequence>